<sequence length="445" mass="47789">MAVYLPEKVYAVCTNQMNPDPRQLLLSDLRESFARTVKFGAEDKVFLVKIDKKLTEDFKCKSNWSTGAGMVALGAGVGVGLGIAAVCLTVPVAGWIVGGAIAVGAVIWGLFKMAQRPSCSEMIGFEESQWTLHHTTVRFDSRKVEVKDLHLALTKNSMLSCKEGGVVLPFINKADAMKAADNIAGNNKTEFWTNVAGGFLTGALLGFGMGMALPAGASLTWVQGTIHAVTQGLIFGAWIPIGQFIITPLAIGFGTGVNSAQANGDSYKDVKGVQQSTDDPIIPTDNWDLWSPIKDGRDIRKKLAENKASKADLEKFDKGVAEAKKQGTYSLKNNPDLREMFERMKAGEFGKELKEQVSNKSGNFRGKVNEKNANKSAQTHSEKANLSISENNKANIRSGATSAAGILTLIAPFAANYFSERAIRLAAEGFTNDVTKGVTVKATDA</sequence>
<organism evidence="3 4">
    <name type="scientific">Chryseobacterium phosphatilyticum</name>
    <dbReference type="NCBI Taxonomy" id="475075"/>
    <lineage>
        <taxon>Bacteria</taxon>
        <taxon>Pseudomonadati</taxon>
        <taxon>Bacteroidota</taxon>
        <taxon>Flavobacteriia</taxon>
        <taxon>Flavobacteriales</taxon>
        <taxon>Weeksellaceae</taxon>
        <taxon>Chryseobacterium group</taxon>
        <taxon>Chryseobacterium</taxon>
    </lineage>
</organism>
<dbReference type="EMBL" id="PPED02000007">
    <property type="protein sequence ID" value="PWN63671.1"/>
    <property type="molecule type" value="Genomic_DNA"/>
</dbReference>
<feature type="transmembrane region" description="Helical" evidence="2">
    <location>
        <begin position="233"/>
        <end position="253"/>
    </location>
</feature>
<protein>
    <recommendedName>
        <fullName evidence="5">DUF4280 domain-containing protein</fullName>
    </recommendedName>
</protein>
<feature type="region of interest" description="Disordered" evidence="1">
    <location>
        <begin position="359"/>
        <end position="388"/>
    </location>
</feature>
<dbReference type="AlphaFoldDB" id="A0A316WQE7"/>
<gene>
    <name evidence="3" type="ORF">C1631_022140</name>
</gene>
<accession>A0A316WQE7</accession>
<evidence type="ECO:0000313" key="3">
    <source>
        <dbReference type="EMBL" id="PWN63671.1"/>
    </source>
</evidence>
<proteinExistence type="predicted"/>
<name>A0A316WQE7_9FLAO</name>
<keyword evidence="4" id="KW-1185">Reference proteome</keyword>
<keyword evidence="2" id="KW-0472">Membrane</keyword>
<dbReference type="Proteomes" id="UP000236594">
    <property type="component" value="Unassembled WGS sequence"/>
</dbReference>
<evidence type="ECO:0008006" key="5">
    <source>
        <dbReference type="Google" id="ProtNLM"/>
    </source>
</evidence>
<evidence type="ECO:0000313" key="4">
    <source>
        <dbReference type="Proteomes" id="UP000236594"/>
    </source>
</evidence>
<comment type="caution">
    <text evidence="3">The sequence shown here is derived from an EMBL/GenBank/DDBJ whole genome shotgun (WGS) entry which is preliminary data.</text>
</comment>
<feature type="transmembrane region" description="Helical" evidence="2">
    <location>
        <begin position="191"/>
        <end position="213"/>
    </location>
</feature>
<dbReference type="OrthoDB" id="1273603at2"/>
<evidence type="ECO:0000256" key="2">
    <source>
        <dbReference type="SAM" id="Phobius"/>
    </source>
</evidence>
<keyword evidence="2" id="KW-0812">Transmembrane</keyword>
<dbReference type="RefSeq" id="WP_109714260.1">
    <property type="nucleotide sequence ID" value="NZ_PPED02000007.1"/>
</dbReference>
<keyword evidence="2" id="KW-1133">Transmembrane helix</keyword>
<feature type="transmembrane region" description="Helical" evidence="2">
    <location>
        <begin position="92"/>
        <end position="111"/>
    </location>
</feature>
<evidence type="ECO:0000256" key="1">
    <source>
        <dbReference type="SAM" id="MobiDB-lite"/>
    </source>
</evidence>
<feature type="compositionally biased region" description="Polar residues" evidence="1">
    <location>
        <begin position="374"/>
        <end position="388"/>
    </location>
</feature>
<feature type="transmembrane region" description="Helical" evidence="2">
    <location>
        <begin position="68"/>
        <end position="86"/>
    </location>
</feature>
<reference evidence="3 4" key="1">
    <citation type="submission" date="2018-04" db="EMBL/GenBank/DDBJ databases">
        <title>Draft Genome Sequence of Phosphate-Solubilizing Chryseobacterium sp. ISE14 that is a Biocontrol and Plant Growth-Promoting Rhizobacterium Isolated from Cucumber.</title>
        <authorList>
            <person name="Jeong J.-J."/>
            <person name="Sang M.K."/>
            <person name="Choi I.-G."/>
            <person name="Kim K.D."/>
        </authorList>
    </citation>
    <scope>NUCLEOTIDE SEQUENCE [LARGE SCALE GENOMIC DNA]</scope>
    <source>
        <strain evidence="3 4">ISE14</strain>
    </source>
</reference>